<proteinExistence type="predicted"/>
<dbReference type="AlphaFoldDB" id="A0A3P6FUS0"/>
<reference evidence="1" key="1">
    <citation type="submission" date="2018-11" db="EMBL/GenBank/DDBJ databases">
        <authorList>
            <consortium name="Genoscope - CEA"/>
            <person name="William W."/>
        </authorList>
    </citation>
    <scope>NUCLEOTIDE SEQUENCE</scope>
</reference>
<evidence type="ECO:0000313" key="1">
    <source>
        <dbReference type="EMBL" id="VDD56778.1"/>
    </source>
</evidence>
<accession>A0A3P6FUS0</accession>
<dbReference type="EMBL" id="LR031879">
    <property type="protein sequence ID" value="VDD56778.1"/>
    <property type="molecule type" value="Genomic_DNA"/>
</dbReference>
<protein>
    <submittedName>
        <fullName evidence="1">Uncharacterized protein</fullName>
    </submittedName>
</protein>
<organism evidence="1">
    <name type="scientific">Brassica oleracea</name>
    <name type="common">Wild cabbage</name>
    <dbReference type="NCBI Taxonomy" id="3712"/>
    <lineage>
        <taxon>Eukaryota</taxon>
        <taxon>Viridiplantae</taxon>
        <taxon>Streptophyta</taxon>
        <taxon>Embryophyta</taxon>
        <taxon>Tracheophyta</taxon>
        <taxon>Spermatophyta</taxon>
        <taxon>Magnoliopsida</taxon>
        <taxon>eudicotyledons</taxon>
        <taxon>Gunneridae</taxon>
        <taxon>Pentapetalae</taxon>
        <taxon>rosids</taxon>
        <taxon>malvids</taxon>
        <taxon>Brassicales</taxon>
        <taxon>Brassicaceae</taxon>
        <taxon>Brassiceae</taxon>
        <taxon>Brassica</taxon>
    </lineage>
</organism>
<sequence length="37" mass="4137">MSVFDALAVIFMKSYTASALTLRSLWQQALILSNCRS</sequence>
<gene>
    <name evidence="1" type="ORF">BOLC8T50007H</name>
</gene>
<name>A0A3P6FUS0_BRAOL</name>